<evidence type="ECO:0000259" key="9">
    <source>
        <dbReference type="Pfam" id="PF13290"/>
    </source>
</evidence>
<dbReference type="PANTHER" id="PTHR22600:SF57">
    <property type="entry name" value="BETA-N-ACETYLHEXOSAMINIDASE"/>
    <property type="match status" value="1"/>
</dbReference>
<dbReference type="Pfam" id="PF13290">
    <property type="entry name" value="CHB_HEX_C_1"/>
    <property type="match status" value="1"/>
</dbReference>
<evidence type="ECO:0000259" key="7">
    <source>
        <dbReference type="Pfam" id="PF00728"/>
    </source>
</evidence>
<evidence type="ECO:0000256" key="6">
    <source>
        <dbReference type="SAM" id="SignalP"/>
    </source>
</evidence>
<comment type="caution">
    <text evidence="10">The sequence shown here is derived from an EMBL/GenBank/DDBJ whole genome shotgun (WGS) entry which is preliminary data.</text>
</comment>
<sequence>MCSKTLLSIVLAFLFLGKTSAQNTISIIPKPVDMQISKGYFRLEKNVTISLQNSALQETAQLLRLGIQQIRPSSVSIKNSTPNVIKGISLAIDSNHVIQKEGYSLSISATGIKLIGHDAAGVFYGTQTLLQLIHQQGNLPFVQIKDYPRFGYRGMHLDVGRRIFSVTFLKKYLDLLALYKFNTFHWHITEDQGWRIEIKRYPKLQSVAAYRNETIIGHKKDSPHRFDGKPYGGFYTQEEVKEIVAFAQKRHITVIPEIEMPGHARAALAAYPQLGCTGGPYQTATFWGVFDDVFCAGNDSTFTFLQNVLDEILPLFPSKYVHIGGDECPKVRWKTCPKCQKRMQENHLKDEHELQSYFIQKMEKYLNSKGKNLIGWDEILEGGLSPKATVMSWQGEAGGIAAAQQHHDVVMCPESHYYLDYYQSLQASEPIATAGFTPLEKVYRYEPIPAILNPTEQTYIKGIQGNTWSEYLVSEAQAEYMLFPRALAIAETAWSPKALKDYTDFLKRLRLQEKVLQQRKVHYFKRYEEIQARFQTNTNGSESIYLTSSLPNATIRFTEDGSQPNRQSNIWKDGLSIFKPTLIKAQLFDKNGAYGQVWEQWVNVNLATGKNITFKNTPQAPYLPVDQYALSNGIIGTHRYNTGQWLGFKGEDLEVVVDLEKSQNIKEIGISVLKYHWQRMWEPTELSFWISEDGKAYEKLGSVKDFPENAINTVSVKVPNKTARFVKVIGINKGTIPVGEYGAGAKAWLIVDELFIY</sequence>
<keyword evidence="5" id="KW-0326">Glycosidase</keyword>
<evidence type="ECO:0000256" key="1">
    <source>
        <dbReference type="ARBA" id="ARBA00001231"/>
    </source>
</evidence>
<dbReference type="InterPro" id="IPR015882">
    <property type="entry name" value="HEX_bac_N"/>
</dbReference>
<evidence type="ECO:0000256" key="3">
    <source>
        <dbReference type="ARBA" id="ARBA00012663"/>
    </source>
</evidence>
<feature type="domain" description="Beta-hexosaminidase bacterial type N-terminal" evidence="8">
    <location>
        <begin position="25"/>
        <end position="147"/>
    </location>
</feature>
<gene>
    <name evidence="10" type="ORF">QM524_08360</name>
</gene>
<evidence type="ECO:0000256" key="4">
    <source>
        <dbReference type="ARBA" id="ARBA00022801"/>
    </source>
</evidence>
<dbReference type="PANTHER" id="PTHR22600">
    <property type="entry name" value="BETA-HEXOSAMINIDASE"/>
    <property type="match status" value="1"/>
</dbReference>
<dbReference type="RefSeq" id="WP_283344207.1">
    <property type="nucleotide sequence ID" value="NZ_JASHIF010000007.1"/>
</dbReference>
<reference evidence="10 11" key="1">
    <citation type="submission" date="2023-05" db="EMBL/GenBank/DDBJ databases">
        <title>Novel species of genus Flectobacillus isolated from stream in China.</title>
        <authorList>
            <person name="Lu H."/>
        </authorList>
    </citation>
    <scope>NUCLEOTIDE SEQUENCE [LARGE SCALE GENOMIC DNA]</scope>
    <source>
        <strain evidence="10 11">KCTC 42575</strain>
    </source>
</reference>
<protein>
    <recommendedName>
        <fullName evidence="3">beta-N-acetylhexosaminidase</fullName>
        <ecNumber evidence="3">3.2.1.52</ecNumber>
    </recommendedName>
</protein>
<organism evidence="10 11">
    <name type="scientific">Flectobacillus roseus</name>
    <dbReference type="NCBI Taxonomy" id="502259"/>
    <lineage>
        <taxon>Bacteria</taxon>
        <taxon>Pseudomonadati</taxon>
        <taxon>Bacteroidota</taxon>
        <taxon>Cytophagia</taxon>
        <taxon>Cytophagales</taxon>
        <taxon>Flectobacillaceae</taxon>
        <taxon>Flectobacillus</taxon>
    </lineage>
</organism>
<dbReference type="CDD" id="cd06563">
    <property type="entry name" value="GH20_chitobiase-like"/>
    <property type="match status" value="1"/>
</dbReference>
<feature type="chain" id="PRO_5047060884" description="beta-N-acetylhexosaminidase" evidence="6">
    <location>
        <begin position="24"/>
        <end position="757"/>
    </location>
</feature>
<dbReference type="InterPro" id="IPR029018">
    <property type="entry name" value="Hex-like_dom2"/>
</dbReference>
<evidence type="ECO:0000256" key="5">
    <source>
        <dbReference type="ARBA" id="ARBA00023295"/>
    </source>
</evidence>
<dbReference type="Pfam" id="PF02838">
    <property type="entry name" value="Glyco_hydro_20b"/>
    <property type="match status" value="1"/>
</dbReference>
<proteinExistence type="inferred from homology"/>
<dbReference type="Gene3D" id="2.60.120.260">
    <property type="entry name" value="Galactose-binding domain-like"/>
    <property type="match status" value="1"/>
</dbReference>
<dbReference type="InterPro" id="IPR017853">
    <property type="entry name" value="GH"/>
</dbReference>
<keyword evidence="6" id="KW-0732">Signal</keyword>
<dbReference type="SUPFAM" id="SSF55545">
    <property type="entry name" value="beta-N-acetylhexosaminidase-like domain"/>
    <property type="match status" value="1"/>
</dbReference>
<evidence type="ECO:0000256" key="2">
    <source>
        <dbReference type="ARBA" id="ARBA00006285"/>
    </source>
</evidence>
<dbReference type="InterPro" id="IPR025705">
    <property type="entry name" value="Beta_hexosaminidase_sua/sub"/>
</dbReference>
<keyword evidence="4" id="KW-0378">Hydrolase</keyword>
<comment type="catalytic activity">
    <reaction evidence="1">
        <text>Hydrolysis of terminal non-reducing N-acetyl-D-hexosamine residues in N-acetyl-beta-D-hexosaminides.</text>
        <dbReference type="EC" id="3.2.1.52"/>
    </reaction>
</comment>
<feature type="domain" description="GH29D-like beta-sandwich" evidence="9">
    <location>
        <begin position="539"/>
        <end position="595"/>
    </location>
</feature>
<accession>A0ABT6Y6M6</accession>
<dbReference type="SUPFAM" id="SSF51445">
    <property type="entry name" value="(Trans)glycosidases"/>
    <property type="match status" value="1"/>
</dbReference>
<dbReference type="InterPro" id="IPR015883">
    <property type="entry name" value="Glyco_hydro_20_cat"/>
</dbReference>
<dbReference type="PRINTS" id="PR00738">
    <property type="entry name" value="GLHYDRLASE20"/>
</dbReference>
<comment type="similarity">
    <text evidence="2">Belongs to the glycosyl hydrolase 20 family.</text>
</comment>
<dbReference type="EC" id="3.2.1.52" evidence="3"/>
<dbReference type="Gene3D" id="3.30.379.10">
    <property type="entry name" value="Chitobiase/beta-hexosaminidase domain 2-like"/>
    <property type="match status" value="1"/>
</dbReference>
<dbReference type="Pfam" id="PF00728">
    <property type="entry name" value="Glyco_hydro_20"/>
    <property type="match status" value="1"/>
</dbReference>
<dbReference type="Gene3D" id="3.20.20.80">
    <property type="entry name" value="Glycosidases"/>
    <property type="match status" value="1"/>
</dbReference>
<evidence type="ECO:0000313" key="11">
    <source>
        <dbReference type="Proteomes" id="UP001236507"/>
    </source>
</evidence>
<keyword evidence="11" id="KW-1185">Reference proteome</keyword>
<feature type="domain" description="Glycoside hydrolase family 20 catalytic" evidence="7">
    <location>
        <begin position="150"/>
        <end position="496"/>
    </location>
</feature>
<evidence type="ECO:0000313" key="10">
    <source>
        <dbReference type="EMBL" id="MDI9859217.1"/>
    </source>
</evidence>
<dbReference type="Proteomes" id="UP001236507">
    <property type="component" value="Unassembled WGS sequence"/>
</dbReference>
<name>A0ABT6Y6M6_9BACT</name>
<dbReference type="InterPro" id="IPR059177">
    <property type="entry name" value="GH29D-like_dom"/>
</dbReference>
<evidence type="ECO:0000259" key="8">
    <source>
        <dbReference type="Pfam" id="PF02838"/>
    </source>
</evidence>
<feature type="signal peptide" evidence="6">
    <location>
        <begin position="1"/>
        <end position="23"/>
    </location>
</feature>
<dbReference type="EMBL" id="JASHIF010000007">
    <property type="protein sequence ID" value="MDI9859217.1"/>
    <property type="molecule type" value="Genomic_DNA"/>
</dbReference>